<proteinExistence type="predicted"/>
<dbReference type="RefSeq" id="WP_227704711.1">
    <property type="nucleotide sequence ID" value="NZ_JBEAAL010000015.1"/>
</dbReference>
<gene>
    <name evidence="1" type="ORF">ABK249_18910</name>
</gene>
<protein>
    <submittedName>
        <fullName evidence="1">Uncharacterized protein</fullName>
    </submittedName>
</protein>
<sequence length="57" mass="6134">MAAQPSLIENSFVMRELTETIPVDTISSTAEKAVTSGVLASISQRKAYVPGTCDRFD</sequence>
<reference evidence="1 2" key="1">
    <citation type="submission" date="2024-05" db="EMBL/GenBank/DDBJ databases">
        <title>Neorhizobium sp. Rsf11, a plant growth promoting and heavy metal resistant PAH-degrader.</title>
        <authorList>
            <person name="Golubev S.N."/>
            <person name="Muratova A.Y."/>
            <person name="Markelova M.I."/>
        </authorList>
    </citation>
    <scope>NUCLEOTIDE SEQUENCE [LARGE SCALE GENOMIC DNA]</scope>
    <source>
        <strain evidence="1 2">Rsf11</strain>
    </source>
</reference>
<dbReference type="Proteomes" id="UP001496627">
    <property type="component" value="Unassembled WGS sequence"/>
</dbReference>
<comment type="caution">
    <text evidence="1">The sequence shown here is derived from an EMBL/GenBank/DDBJ whole genome shotgun (WGS) entry which is preliminary data.</text>
</comment>
<keyword evidence="2" id="KW-1185">Reference proteome</keyword>
<dbReference type="EMBL" id="JBEAAL010000015">
    <property type="protein sequence ID" value="MEQ1407003.1"/>
    <property type="molecule type" value="Genomic_DNA"/>
</dbReference>
<evidence type="ECO:0000313" key="2">
    <source>
        <dbReference type="Proteomes" id="UP001496627"/>
    </source>
</evidence>
<evidence type="ECO:0000313" key="1">
    <source>
        <dbReference type="EMBL" id="MEQ1407003.1"/>
    </source>
</evidence>
<accession>A0ABV0M553</accession>
<organism evidence="1 2">
    <name type="scientific">Neorhizobium phenanthreniclasticum</name>
    <dbReference type="NCBI Taxonomy" id="3157917"/>
    <lineage>
        <taxon>Bacteria</taxon>
        <taxon>Pseudomonadati</taxon>
        <taxon>Pseudomonadota</taxon>
        <taxon>Alphaproteobacteria</taxon>
        <taxon>Hyphomicrobiales</taxon>
        <taxon>Rhizobiaceae</taxon>
        <taxon>Rhizobium/Agrobacterium group</taxon>
        <taxon>Neorhizobium</taxon>
    </lineage>
</organism>
<name>A0ABV0M553_9HYPH</name>